<evidence type="ECO:0000313" key="1">
    <source>
        <dbReference type="EMBL" id="KAF7406647.1"/>
    </source>
</evidence>
<dbReference type="EMBL" id="JACSDY010000015">
    <property type="protein sequence ID" value="KAF7406647.1"/>
    <property type="molecule type" value="Genomic_DNA"/>
</dbReference>
<proteinExistence type="predicted"/>
<organism evidence="1 2">
    <name type="scientific">Vespula pensylvanica</name>
    <name type="common">Western yellow jacket</name>
    <name type="synonym">Wasp</name>
    <dbReference type="NCBI Taxonomy" id="30213"/>
    <lineage>
        <taxon>Eukaryota</taxon>
        <taxon>Metazoa</taxon>
        <taxon>Ecdysozoa</taxon>
        <taxon>Arthropoda</taxon>
        <taxon>Hexapoda</taxon>
        <taxon>Insecta</taxon>
        <taxon>Pterygota</taxon>
        <taxon>Neoptera</taxon>
        <taxon>Endopterygota</taxon>
        <taxon>Hymenoptera</taxon>
        <taxon>Apocrita</taxon>
        <taxon>Aculeata</taxon>
        <taxon>Vespoidea</taxon>
        <taxon>Vespidae</taxon>
        <taxon>Vespinae</taxon>
        <taxon>Vespula</taxon>
    </lineage>
</organism>
<reference evidence="1" key="1">
    <citation type="journal article" date="2020" name="G3 (Bethesda)">
        <title>High-Quality Assemblies for Three Invasive Social Wasps from the &lt;i&gt;Vespula&lt;/i&gt; Genus.</title>
        <authorList>
            <person name="Harrop T.W.R."/>
            <person name="Guhlin J."/>
            <person name="McLaughlin G.M."/>
            <person name="Permina E."/>
            <person name="Stockwell P."/>
            <person name="Gilligan J."/>
            <person name="Le Lec M.F."/>
            <person name="Gruber M.A.M."/>
            <person name="Quinn O."/>
            <person name="Lovegrove M."/>
            <person name="Duncan E.J."/>
            <person name="Remnant E.J."/>
            <person name="Van Eeckhoven J."/>
            <person name="Graham B."/>
            <person name="Knapp R.A."/>
            <person name="Langford K.W."/>
            <person name="Kronenberg Z."/>
            <person name="Press M.O."/>
            <person name="Eacker S.M."/>
            <person name="Wilson-Rankin E.E."/>
            <person name="Purcell J."/>
            <person name="Lester P.J."/>
            <person name="Dearden P.K."/>
        </authorList>
    </citation>
    <scope>NUCLEOTIDE SEQUENCE</scope>
    <source>
        <strain evidence="1">Volc-1</strain>
    </source>
</reference>
<evidence type="ECO:0000313" key="2">
    <source>
        <dbReference type="Proteomes" id="UP000600918"/>
    </source>
</evidence>
<dbReference type="Proteomes" id="UP000600918">
    <property type="component" value="Unassembled WGS sequence"/>
</dbReference>
<comment type="caution">
    <text evidence="1">The sequence shown here is derived from an EMBL/GenBank/DDBJ whole genome shotgun (WGS) entry which is preliminary data.</text>
</comment>
<protein>
    <submittedName>
        <fullName evidence="1">Uncharacterized protein</fullName>
    </submittedName>
</protein>
<name>A0A834KIQ6_VESPE</name>
<sequence>MCHKYVTTGDIDNFIRIRKEDIKVEYRHTCIMQSSRWKSECHGYVTLHPSKAGIYCKELKILFDASFNNAEQLKTIFEVSFGKDSHKINCLVLLYKYWNYGFLIPLNLLACLKNMMKFKKHSISLMFTSVIRSSYSYNLKSTIFNRLFPVVPLIEYFDYNAFGREVFNDQ</sequence>
<keyword evidence="2" id="KW-1185">Reference proteome</keyword>
<gene>
    <name evidence="1" type="ORF">H0235_014303</name>
</gene>
<accession>A0A834KIQ6</accession>
<dbReference type="AlphaFoldDB" id="A0A834KIQ6"/>